<dbReference type="CDD" id="cd09917">
    <property type="entry name" value="F-box_SF"/>
    <property type="match status" value="1"/>
</dbReference>
<feature type="domain" description="F-box" evidence="1">
    <location>
        <begin position="3"/>
        <end position="50"/>
    </location>
</feature>
<dbReference type="Gene3D" id="1.20.1280.50">
    <property type="match status" value="1"/>
</dbReference>
<evidence type="ECO:0000259" key="1">
    <source>
        <dbReference type="PROSITE" id="PS50181"/>
    </source>
</evidence>
<protein>
    <recommendedName>
        <fullName evidence="1">F-box domain-containing protein</fullName>
    </recommendedName>
</protein>
<comment type="caution">
    <text evidence="2">The sequence shown here is derived from an EMBL/GenBank/DDBJ whole genome shotgun (WGS) entry which is preliminary data.</text>
</comment>
<dbReference type="Pfam" id="PF00646">
    <property type="entry name" value="F-box"/>
    <property type="match status" value="1"/>
</dbReference>
<dbReference type="EMBL" id="JAQQWM010000006">
    <property type="protein sequence ID" value="KAK8059194.1"/>
    <property type="molecule type" value="Genomic_DNA"/>
</dbReference>
<reference evidence="2 3" key="1">
    <citation type="submission" date="2023-01" db="EMBL/GenBank/DDBJ databases">
        <title>Analysis of 21 Apiospora genomes using comparative genomics revels a genus with tremendous synthesis potential of carbohydrate active enzymes and secondary metabolites.</title>
        <authorList>
            <person name="Sorensen T."/>
        </authorList>
    </citation>
    <scope>NUCLEOTIDE SEQUENCE [LARGE SCALE GENOMIC DNA]</scope>
    <source>
        <strain evidence="2 3">CBS 83171</strain>
    </source>
</reference>
<accession>A0ABR1UMW1</accession>
<dbReference type="SUPFAM" id="SSF81383">
    <property type="entry name" value="F-box domain"/>
    <property type="match status" value="1"/>
</dbReference>
<organism evidence="2 3">
    <name type="scientific">Apiospora saccharicola</name>
    <dbReference type="NCBI Taxonomy" id="335842"/>
    <lineage>
        <taxon>Eukaryota</taxon>
        <taxon>Fungi</taxon>
        <taxon>Dikarya</taxon>
        <taxon>Ascomycota</taxon>
        <taxon>Pezizomycotina</taxon>
        <taxon>Sordariomycetes</taxon>
        <taxon>Xylariomycetidae</taxon>
        <taxon>Amphisphaeriales</taxon>
        <taxon>Apiosporaceae</taxon>
        <taxon>Apiospora</taxon>
    </lineage>
</organism>
<sequence length="552" mass="63279">MSSLTLDSLPVEILCGILRHLDPITLIAFSQTSSHYRKVISPSKRHYAERLLALELLEQHGGVTLNFRSKHNIISPDWRDPVCDAMRWACTNCLRLLPHTAFGNHFILGLGYRKPEPGSPAAEPVSSWEPSRDVRYWQSLKQYKQRPDLVFEQKRQRLQFSGASTSNYWRYATARDAEYSGNGNALIRLIKLAMTQPPGFRPSLAEHTRGRQEMVQFTLMYERDQAGYKRHLRRCLECNWQCGELRPHTTQYDGTLGGTARVPLAHSRQLYFGCGLDRYFPGFSYPPGNERPAHNAPIFTIHRQNASDEPFTLHMVRCPGCTRWQELRAFRVGSWPARWTVGYGMSENRGDFENWDGRRLSAAFFDGLICNHCLAAAADDGMERLRDELLGFWLNCANARLEKLDDQLRKDFFMLYYTALQMSKKVACKRIIQKEILPGVLKPADVAGYKPYLPPGRATYVEPSYADLALYRLRYGQWLDAFAGVGQDEVDGMRDISHFNKGFVDCQQDILGEAYERAEEHFLWLKQCKHAVLENPQVLVDWALARDGAALT</sequence>
<keyword evidence="3" id="KW-1185">Reference proteome</keyword>
<evidence type="ECO:0000313" key="3">
    <source>
        <dbReference type="Proteomes" id="UP001446871"/>
    </source>
</evidence>
<name>A0ABR1UMW1_9PEZI</name>
<evidence type="ECO:0000313" key="2">
    <source>
        <dbReference type="EMBL" id="KAK8059194.1"/>
    </source>
</evidence>
<dbReference type="InterPro" id="IPR001810">
    <property type="entry name" value="F-box_dom"/>
</dbReference>
<dbReference type="PROSITE" id="PS50181">
    <property type="entry name" value="FBOX"/>
    <property type="match status" value="1"/>
</dbReference>
<gene>
    <name evidence="2" type="ORF">PG996_009124</name>
</gene>
<proteinExistence type="predicted"/>
<dbReference type="Proteomes" id="UP001446871">
    <property type="component" value="Unassembled WGS sequence"/>
</dbReference>
<dbReference type="InterPro" id="IPR036047">
    <property type="entry name" value="F-box-like_dom_sf"/>
</dbReference>